<dbReference type="GO" id="GO:0005524">
    <property type="term" value="F:ATP binding"/>
    <property type="evidence" value="ECO:0007669"/>
    <property type="project" value="InterPro"/>
</dbReference>
<dbReference type="EMBL" id="QIBW01000009">
    <property type="protein sequence ID" value="ROT89575.1"/>
    <property type="molecule type" value="Genomic_DNA"/>
</dbReference>
<protein>
    <submittedName>
        <fullName evidence="2">Cob(I)yrinic acid a,c-diamide adenosyltransferase</fullName>
    </submittedName>
</protein>
<sequence length="175" mass="18523">MEQGKVQVYTGDGKGKTTAAAGLALRAAGEGLRVYFGQFMKHGETGEVSAFRAMPLPGAPVTTEQFGTGDELSAPDPLRDAQAACDGLARTIKAMNSGNYDVVVLDEANVADSLGYFEPGALLDAIREKPEGVELVVTGRGASDEVMAAADLVTEMREVKHYYHDGVPARRGIEF</sequence>
<evidence type="ECO:0000313" key="4">
    <source>
        <dbReference type="Proteomes" id="UP000462865"/>
    </source>
</evidence>
<reference evidence="3" key="1">
    <citation type="submission" date="2018-05" db="EMBL/GenBank/DDBJ databases">
        <title>Genome Sequencing of selected type strains of the family Eggerthellaceae.</title>
        <authorList>
            <person name="Danylec N."/>
            <person name="Stoll D.A."/>
            <person name="Doetsch A."/>
            <person name="Huch M."/>
        </authorList>
    </citation>
    <scope>NUCLEOTIDE SEQUENCE [LARGE SCALE GENOMIC DNA]</scope>
    <source>
        <strain evidence="3">DSM 27213</strain>
    </source>
</reference>
<dbReference type="GO" id="GO:0009236">
    <property type="term" value="P:cobalamin biosynthetic process"/>
    <property type="evidence" value="ECO:0007669"/>
    <property type="project" value="InterPro"/>
</dbReference>
<dbReference type="GO" id="GO:0008817">
    <property type="term" value="F:corrinoid adenosyltransferase activity"/>
    <property type="evidence" value="ECO:0007669"/>
    <property type="project" value="InterPro"/>
</dbReference>
<reference evidence="2" key="2">
    <citation type="journal article" date="2019" name="Int. J. Syst. Evol. Microbiol.">
        <title>Gordonibacter faecihominis is a later heterotypic synonym of Gordonibacter urolithinfaciens.</title>
        <authorList>
            <person name="Danylec N."/>
            <person name="Stoll D.A."/>
            <person name="Huch M."/>
        </authorList>
    </citation>
    <scope>NUCLEOTIDE SEQUENCE</scope>
    <source>
        <strain evidence="2">DSM 27213</strain>
    </source>
</reference>
<dbReference type="PANTHER" id="PTHR46638">
    <property type="entry name" value="CORRINOID ADENOSYLTRANSFERASE"/>
    <property type="match status" value="1"/>
</dbReference>
<reference evidence="1 4" key="4">
    <citation type="journal article" date="2019" name="Nat. Med.">
        <title>A library of human gut bacterial isolates paired with longitudinal multiomics data enables mechanistic microbiome research.</title>
        <authorList>
            <person name="Poyet M."/>
            <person name="Groussin M."/>
            <person name="Gibbons S.M."/>
            <person name="Avila-Pacheco J."/>
            <person name="Jiang X."/>
            <person name="Kearney S.M."/>
            <person name="Perrotta A.R."/>
            <person name="Berdy B."/>
            <person name="Zhao S."/>
            <person name="Lieberman T.D."/>
            <person name="Swanson P.K."/>
            <person name="Smith M."/>
            <person name="Roesemann S."/>
            <person name="Alexander J.E."/>
            <person name="Rich S.A."/>
            <person name="Livny J."/>
            <person name="Vlamakis H."/>
            <person name="Clish C."/>
            <person name="Bullock K."/>
            <person name="Deik A."/>
            <person name="Scott J."/>
            <person name="Pierce K.A."/>
            <person name="Xavier R.J."/>
            <person name="Alm E.J."/>
        </authorList>
    </citation>
    <scope>NUCLEOTIDE SEQUENCE [LARGE SCALE GENOMIC DNA]</scope>
    <source>
        <strain evidence="1 4">BIOML-A1</strain>
    </source>
</reference>
<dbReference type="PIRSF" id="PIRSF015617">
    <property type="entry name" value="Adensltrnsf_CobA"/>
    <property type="match status" value="1"/>
</dbReference>
<comment type="caution">
    <text evidence="2">The sequence shown here is derived from an EMBL/GenBank/DDBJ whole genome shotgun (WGS) entry which is preliminary data.</text>
</comment>
<proteinExistence type="predicted"/>
<dbReference type="RefSeq" id="WP_096228073.1">
    <property type="nucleotide sequence ID" value="NZ_CP168029.1"/>
</dbReference>
<dbReference type="InterPro" id="IPR027417">
    <property type="entry name" value="P-loop_NTPase"/>
</dbReference>
<dbReference type="PANTHER" id="PTHR46638:SF1">
    <property type="entry name" value="CORRINOID ADENOSYLTRANSFERASE"/>
    <property type="match status" value="1"/>
</dbReference>
<keyword evidence="2" id="KW-0808">Transferase</keyword>
<dbReference type="SUPFAM" id="SSF52540">
    <property type="entry name" value="P-loop containing nucleoside triphosphate hydrolases"/>
    <property type="match status" value="1"/>
</dbReference>
<reference evidence="2" key="3">
    <citation type="journal article" date="2019" name="Microbiol. Resour. Announc.">
        <title>Draft Genome Sequences of Type Strains of Gordonibacter faecihominis, Paraeggerthella hongkongensis, Parvibacter caecicola,Slackia equolifaciens, Slackia faecicanis, and Slackia isoflavoniconvertens.</title>
        <authorList>
            <person name="Danylec N."/>
            <person name="Stoll D.A."/>
            <person name="Dotsch A."/>
            <person name="Huch M."/>
        </authorList>
    </citation>
    <scope>NUCLEOTIDE SEQUENCE</scope>
    <source>
        <strain evidence="2">DSM 27213</strain>
    </source>
</reference>
<dbReference type="Pfam" id="PF02572">
    <property type="entry name" value="CobA_CobO_BtuR"/>
    <property type="match status" value="1"/>
</dbReference>
<dbReference type="Gene3D" id="3.40.50.300">
    <property type="entry name" value="P-loop containing nucleotide triphosphate hydrolases"/>
    <property type="match status" value="1"/>
</dbReference>
<dbReference type="Proteomes" id="UP000285258">
    <property type="component" value="Unassembled WGS sequence"/>
</dbReference>
<accession>A0A423UJU3</accession>
<dbReference type="Proteomes" id="UP000462865">
    <property type="component" value="Unassembled WGS sequence"/>
</dbReference>
<dbReference type="EMBL" id="WKZA01000169">
    <property type="protein sequence ID" value="MSA96410.1"/>
    <property type="molecule type" value="Genomic_DNA"/>
</dbReference>
<gene>
    <name evidence="2" type="ORF">DMP12_09060</name>
    <name evidence="1" type="ORF">GKG38_15390</name>
</gene>
<organism evidence="2 3">
    <name type="scientific">Gordonibacter urolithinfaciens</name>
    <dbReference type="NCBI Taxonomy" id="1335613"/>
    <lineage>
        <taxon>Bacteria</taxon>
        <taxon>Bacillati</taxon>
        <taxon>Actinomycetota</taxon>
        <taxon>Coriobacteriia</taxon>
        <taxon>Eggerthellales</taxon>
        <taxon>Eggerthellaceae</taxon>
        <taxon>Gordonibacter</taxon>
    </lineage>
</organism>
<evidence type="ECO:0000313" key="2">
    <source>
        <dbReference type="EMBL" id="ROT89575.1"/>
    </source>
</evidence>
<name>A0A423UJU3_9ACTN</name>
<evidence type="ECO:0000313" key="3">
    <source>
        <dbReference type="Proteomes" id="UP000285258"/>
    </source>
</evidence>
<dbReference type="AlphaFoldDB" id="A0A423UJU3"/>
<dbReference type="InterPro" id="IPR003724">
    <property type="entry name" value="CblAdoTrfase_CobA"/>
</dbReference>
<evidence type="ECO:0000313" key="1">
    <source>
        <dbReference type="EMBL" id="MSA96410.1"/>
    </source>
</evidence>